<dbReference type="RefSeq" id="XP_040767737.1">
    <property type="nucleotide sequence ID" value="XM_040905538.1"/>
</dbReference>
<dbReference type="GeneID" id="63822568"/>
<organism evidence="2 3">
    <name type="scientific">Laetiporus sulphureus 93-53</name>
    <dbReference type="NCBI Taxonomy" id="1314785"/>
    <lineage>
        <taxon>Eukaryota</taxon>
        <taxon>Fungi</taxon>
        <taxon>Dikarya</taxon>
        <taxon>Basidiomycota</taxon>
        <taxon>Agaricomycotina</taxon>
        <taxon>Agaricomycetes</taxon>
        <taxon>Polyporales</taxon>
        <taxon>Laetiporus</taxon>
    </lineage>
</organism>
<keyword evidence="1" id="KW-0812">Transmembrane</keyword>
<keyword evidence="1" id="KW-0472">Membrane</keyword>
<dbReference type="AlphaFoldDB" id="A0A165G8Y4"/>
<feature type="transmembrane region" description="Helical" evidence="1">
    <location>
        <begin position="18"/>
        <end position="36"/>
    </location>
</feature>
<protein>
    <submittedName>
        <fullName evidence="2">Uncharacterized protein</fullName>
    </submittedName>
</protein>
<feature type="transmembrane region" description="Helical" evidence="1">
    <location>
        <begin position="57"/>
        <end position="79"/>
    </location>
</feature>
<evidence type="ECO:0000256" key="1">
    <source>
        <dbReference type="SAM" id="Phobius"/>
    </source>
</evidence>
<dbReference type="Proteomes" id="UP000076871">
    <property type="component" value="Unassembled WGS sequence"/>
</dbReference>
<gene>
    <name evidence="2" type="ORF">LAESUDRAFT_673684</name>
</gene>
<feature type="transmembrane region" description="Helical" evidence="1">
    <location>
        <begin position="180"/>
        <end position="201"/>
    </location>
</feature>
<name>A0A165G8Y4_9APHY</name>
<dbReference type="OrthoDB" id="3346544at2759"/>
<reference evidence="2 3" key="1">
    <citation type="journal article" date="2016" name="Mol. Biol. Evol.">
        <title>Comparative Genomics of Early-Diverging Mushroom-Forming Fungi Provides Insights into the Origins of Lignocellulose Decay Capabilities.</title>
        <authorList>
            <person name="Nagy L.G."/>
            <person name="Riley R."/>
            <person name="Tritt A."/>
            <person name="Adam C."/>
            <person name="Daum C."/>
            <person name="Floudas D."/>
            <person name="Sun H."/>
            <person name="Yadav J.S."/>
            <person name="Pangilinan J."/>
            <person name="Larsson K.H."/>
            <person name="Matsuura K."/>
            <person name="Barry K."/>
            <person name="Labutti K."/>
            <person name="Kuo R."/>
            <person name="Ohm R.A."/>
            <person name="Bhattacharya S.S."/>
            <person name="Shirouzu T."/>
            <person name="Yoshinaga Y."/>
            <person name="Martin F.M."/>
            <person name="Grigoriev I.V."/>
            <person name="Hibbett D.S."/>
        </authorList>
    </citation>
    <scope>NUCLEOTIDE SEQUENCE [LARGE SCALE GENOMIC DNA]</scope>
    <source>
        <strain evidence="2 3">93-53</strain>
    </source>
</reference>
<proteinExistence type="predicted"/>
<evidence type="ECO:0000313" key="2">
    <source>
        <dbReference type="EMBL" id="KZT09997.1"/>
    </source>
</evidence>
<accession>A0A165G8Y4</accession>
<dbReference type="EMBL" id="KV427610">
    <property type="protein sequence ID" value="KZT09997.1"/>
    <property type="molecule type" value="Genomic_DNA"/>
</dbReference>
<feature type="transmembrane region" description="Helical" evidence="1">
    <location>
        <begin position="110"/>
        <end position="129"/>
    </location>
</feature>
<feature type="transmembrane region" description="Helical" evidence="1">
    <location>
        <begin position="257"/>
        <end position="277"/>
    </location>
</feature>
<feature type="transmembrane region" description="Helical" evidence="1">
    <location>
        <begin position="141"/>
        <end position="160"/>
    </location>
</feature>
<sequence>MGNVRLISVDLATICIESFFYGIFFTLSAVSFYLLFRRQKDLGAYGGQKQPHSTSKRSIRIFLAATVIIFLSNTVHWIMAITRLFKAFVYYKGGSAPSDFYADVSQPTEVVQSAALVFTVMTNDAMIIYRLWYVWAFNKGIVIFPLCTLVGLTLCGFGSIYQMTKTRLGEDIFITAVGRWLTSSSVLTLCTNVYCTTMIAWRIWRINSAVSGNRRGSLTSLMAIIVESAALYTIWTIFFMVTYLARSNLQFVTNETWAFVAGISFMLINVRVGMGWAQNGTTTTSTFGVTFGTSASGNQPFAMRPLAVTVTSTVHRDHDFDNAPIKSFSHESSTFVSDA</sequence>
<keyword evidence="1" id="KW-1133">Transmembrane helix</keyword>
<evidence type="ECO:0000313" key="3">
    <source>
        <dbReference type="Proteomes" id="UP000076871"/>
    </source>
</evidence>
<dbReference type="InParanoid" id="A0A165G8Y4"/>
<feature type="transmembrane region" description="Helical" evidence="1">
    <location>
        <begin position="221"/>
        <end position="245"/>
    </location>
</feature>
<keyword evidence="3" id="KW-1185">Reference proteome</keyword>